<comment type="caution">
    <text evidence="7">The sequence shown here is derived from an EMBL/GenBank/DDBJ whole genome shotgun (WGS) entry which is preliminary data.</text>
</comment>
<evidence type="ECO:0000256" key="4">
    <source>
        <dbReference type="ARBA" id="ARBA00023239"/>
    </source>
</evidence>
<sequence length="188" mass="20416">MSITIHPSVDKGMTPAADNFSGGTLRCKCSSNPVEVSVSSQCAHNHVCGCTMCWKPEGATFAQIAVVPRDSVKVSQNEDKLKVVNESAAIQRHACNECGAHMYGRIEDSGHPFHGLDFIHTELSDEDGWEPPQFAAFVSSIIEAGTNPDKMGEIRRHLHDQGLEPYDCLSPTLMDVIATHTAKQKGVL</sequence>
<evidence type="ECO:0000313" key="7">
    <source>
        <dbReference type="EMBL" id="MES1928809.1"/>
    </source>
</evidence>
<name>A0ABV2B083_9GAMM</name>
<dbReference type="PIRSF" id="PIRSF033318">
    <property type="entry name" value="Formald_GSH"/>
    <property type="match status" value="1"/>
</dbReference>
<feature type="binding site" evidence="5">
    <location>
        <position position="98"/>
    </location>
    <ligand>
        <name>Zn(2+)</name>
        <dbReference type="ChEBI" id="CHEBI:29105"/>
        <label>1</label>
        <note>structural</note>
    </ligand>
</feature>
<feature type="binding site" evidence="5">
    <location>
        <position position="50"/>
    </location>
    <ligand>
        <name>Zn(2+)</name>
        <dbReference type="ChEBI" id="CHEBI:29105"/>
        <label>2</label>
        <note>catalytic</note>
    </ligand>
</feature>
<comment type="function">
    <text evidence="5">Catalyzes the condensation of formaldehyde and glutathione to S-hydroxymethylglutathione.</text>
</comment>
<dbReference type="RefSeq" id="WP_353110162.1">
    <property type="nucleotide sequence ID" value="NZ_APND01000002.1"/>
</dbReference>
<dbReference type="PROSITE" id="PS51891">
    <property type="entry name" value="CENP_V_GFA"/>
    <property type="match status" value="1"/>
</dbReference>
<feature type="binding site" evidence="5">
    <location>
        <position position="29"/>
    </location>
    <ligand>
        <name>Zn(2+)</name>
        <dbReference type="ChEBI" id="CHEBI:29105"/>
        <label>1</label>
        <note>structural</note>
    </ligand>
</feature>
<accession>A0ABV2B083</accession>
<dbReference type="HAMAP" id="MF_00723">
    <property type="entry name" value="Formald_GSH"/>
    <property type="match status" value="1"/>
</dbReference>
<keyword evidence="8" id="KW-1185">Reference proteome</keyword>
<dbReference type="SUPFAM" id="SSF51316">
    <property type="entry name" value="Mss4-like"/>
    <property type="match status" value="1"/>
</dbReference>
<dbReference type="Gene3D" id="3.90.1590.10">
    <property type="entry name" value="glutathione-dependent formaldehyde- activating enzyme (gfa)"/>
    <property type="match status" value="1"/>
</dbReference>
<feature type="binding site" evidence="5">
    <location>
        <position position="48"/>
    </location>
    <ligand>
        <name>Zn(2+)</name>
        <dbReference type="ChEBI" id="CHEBI:29105"/>
        <label>2</label>
        <note>catalytic</note>
    </ligand>
</feature>
<dbReference type="PANTHER" id="PTHR33337:SF40">
    <property type="entry name" value="CENP-V_GFA DOMAIN-CONTAINING PROTEIN-RELATED"/>
    <property type="match status" value="1"/>
</dbReference>
<gene>
    <name evidence="5" type="primary">gfa</name>
    <name evidence="7" type="ORF">SADO_06132</name>
</gene>
<dbReference type="EMBL" id="APND01000002">
    <property type="protein sequence ID" value="MES1928809.1"/>
    <property type="molecule type" value="Genomic_DNA"/>
</dbReference>
<dbReference type="PANTHER" id="PTHR33337">
    <property type="entry name" value="GFA DOMAIN-CONTAINING PROTEIN"/>
    <property type="match status" value="1"/>
</dbReference>
<dbReference type="InterPro" id="IPR006913">
    <property type="entry name" value="CENP-V/GFA"/>
</dbReference>
<dbReference type="Proteomes" id="UP001460888">
    <property type="component" value="Unassembled WGS sequence"/>
</dbReference>
<keyword evidence="2 5" id="KW-0479">Metal-binding</keyword>
<evidence type="ECO:0000256" key="3">
    <source>
        <dbReference type="ARBA" id="ARBA00022833"/>
    </source>
</evidence>
<feature type="binding site" evidence="5">
    <location>
        <position position="53"/>
    </location>
    <ligand>
        <name>Zn(2+)</name>
        <dbReference type="ChEBI" id="CHEBI:29105"/>
        <label>2</label>
        <note>catalytic</note>
    </ligand>
</feature>
<dbReference type="NCBIfam" id="TIGR02820">
    <property type="entry name" value="formald_GSH"/>
    <property type="match status" value="1"/>
</dbReference>
<dbReference type="EC" id="4.4.1.22" evidence="5"/>
<dbReference type="Pfam" id="PF04828">
    <property type="entry name" value="GFA"/>
    <property type="match status" value="1"/>
</dbReference>
<feature type="binding site" evidence="5">
    <location>
        <position position="27"/>
    </location>
    <ligand>
        <name>Zn(2+)</name>
        <dbReference type="ChEBI" id="CHEBI:29105"/>
        <label>1</label>
        <note>structural</note>
    </ligand>
</feature>
<evidence type="ECO:0000256" key="1">
    <source>
        <dbReference type="ARBA" id="ARBA00005495"/>
    </source>
</evidence>
<evidence type="ECO:0000256" key="2">
    <source>
        <dbReference type="ARBA" id="ARBA00022723"/>
    </source>
</evidence>
<evidence type="ECO:0000313" key="8">
    <source>
        <dbReference type="Proteomes" id="UP001460888"/>
    </source>
</evidence>
<reference evidence="7 8" key="1">
    <citation type="submission" date="2013-03" db="EMBL/GenBank/DDBJ databases">
        <title>Salinisphaera dokdonensis CL-ES53 Genome Sequencing.</title>
        <authorList>
            <person name="Li C."/>
            <person name="Lai Q."/>
            <person name="Shao Z."/>
        </authorList>
    </citation>
    <scope>NUCLEOTIDE SEQUENCE [LARGE SCALE GENOMIC DNA]</scope>
    <source>
        <strain evidence="7 8">CL-ES53</strain>
    </source>
</reference>
<feature type="domain" description="CENP-V/GFA" evidence="6">
    <location>
        <begin position="20"/>
        <end position="167"/>
    </location>
</feature>
<feature type="binding site" evidence="5">
    <location>
        <position position="95"/>
    </location>
    <ligand>
        <name>Zn(2+)</name>
        <dbReference type="ChEBI" id="CHEBI:29105"/>
        <label>1</label>
        <note>structural</note>
    </ligand>
</feature>
<evidence type="ECO:0000256" key="5">
    <source>
        <dbReference type="HAMAP-Rule" id="MF_00723"/>
    </source>
</evidence>
<dbReference type="InterPro" id="IPR014185">
    <property type="entry name" value="Formald_GSH"/>
</dbReference>
<keyword evidence="4 5" id="KW-0456">Lyase</keyword>
<comment type="catalytic activity">
    <reaction evidence="5">
        <text>S-(hydroxymethyl)glutathione = glutathione + formaldehyde</text>
        <dbReference type="Rhea" id="RHEA:22488"/>
        <dbReference type="ChEBI" id="CHEBI:16842"/>
        <dbReference type="ChEBI" id="CHEBI:57925"/>
        <dbReference type="ChEBI" id="CHEBI:58758"/>
        <dbReference type="EC" id="4.4.1.22"/>
    </reaction>
</comment>
<proteinExistence type="inferred from homology"/>
<comment type="pathway">
    <text evidence="5">One-carbon metabolism; formaldehyde degradation; formate from formaldehyde (glutathione route): step 1/3.</text>
</comment>
<organism evidence="7 8">
    <name type="scientific">Salinisphaera dokdonensis CL-ES53</name>
    <dbReference type="NCBI Taxonomy" id="1304272"/>
    <lineage>
        <taxon>Bacteria</taxon>
        <taxon>Pseudomonadati</taxon>
        <taxon>Pseudomonadota</taxon>
        <taxon>Gammaproteobacteria</taxon>
        <taxon>Salinisphaerales</taxon>
        <taxon>Salinisphaeraceae</taxon>
        <taxon>Salinisphaera</taxon>
    </lineage>
</organism>
<dbReference type="NCBIfam" id="NF003829">
    <property type="entry name" value="PRK05417.1"/>
    <property type="match status" value="1"/>
</dbReference>
<comment type="similarity">
    <text evidence="1 5">Belongs to the Gfa family.</text>
</comment>
<comment type="cofactor">
    <cofactor evidence="5">
        <name>Zn(2+)</name>
        <dbReference type="ChEBI" id="CHEBI:29105"/>
    </cofactor>
    <text evidence="5">Binds 2 Zn(2+) ions per subunit.</text>
</comment>
<evidence type="ECO:0000259" key="6">
    <source>
        <dbReference type="PROSITE" id="PS51891"/>
    </source>
</evidence>
<protein>
    <recommendedName>
        <fullName evidence="5">Glutathione-dependent formaldehyde-activating enzyme</fullName>
        <ecNumber evidence="5">4.4.1.22</ecNumber>
    </recommendedName>
    <alternativeName>
        <fullName evidence="5">S-(hydroxymethyl)glutathione synthase</fullName>
    </alternativeName>
</protein>
<dbReference type="InterPro" id="IPR011057">
    <property type="entry name" value="Mss4-like_sf"/>
</dbReference>
<keyword evidence="3 5" id="KW-0862">Zinc</keyword>